<sequence>MIAAAKEINKIKKYDIEFVQGDATSLEFEDNSFDYALFSFNGIMQIPYSKNRINALKEIRRVLKYNGTFIFTTHDRNEEEEFKEFWNSEKERWNKGLQDQRLYEYGDRITGSKNEKGEIYIHIPDREEVLESIVAAGFKLVEDFYRRELFAESDKVREFSGECRFWVVKK</sequence>
<keyword evidence="2" id="KW-0489">Methyltransferase</keyword>
<reference evidence="3" key="1">
    <citation type="submission" date="2017-09" db="EMBL/GenBank/DDBJ databases">
        <authorList>
            <person name="Varghese N."/>
            <person name="Submissions S."/>
        </authorList>
    </citation>
    <scope>NUCLEOTIDE SEQUENCE [LARGE SCALE GENOMIC DNA]</scope>
    <source>
        <strain evidence="3">MSL47</strain>
    </source>
</reference>
<dbReference type="EMBL" id="OBDZ01000027">
    <property type="protein sequence ID" value="SNY40795.1"/>
    <property type="molecule type" value="Genomic_DNA"/>
</dbReference>
<organism evidence="2 3">
    <name type="scientific">Orenia metallireducens</name>
    <dbReference type="NCBI Taxonomy" id="1413210"/>
    <lineage>
        <taxon>Bacteria</taxon>
        <taxon>Bacillati</taxon>
        <taxon>Bacillota</taxon>
        <taxon>Clostridia</taxon>
        <taxon>Halanaerobiales</taxon>
        <taxon>Halobacteroidaceae</taxon>
        <taxon>Orenia</taxon>
    </lineage>
</organism>
<evidence type="ECO:0000313" key="2">
    <source>
        <dbReference type="EMBL" id="SNY40795.1"/>
    </source>
</evidence>
<dbReference type="InterPro" id="IPR029063">
    <property type="entry name" value="SAM-dependent_MTases_sf"/>
</dbReference>
<name>A0A285HYJ8_9FIRM</name>
<evidence type="ECO:0000313" key="3">
    <source>
        <dbReference type="Proteomes" id="UP000219573"/>
    </source>
</evidence>
<keyword evidence="2" id="KW-0808">Transferase</keyword>
<dbReference type="SUPFAM" id="SSF53335">
    <property type="entry name" value="S-adenosyl-L-methionine-dependent methyltransferases"/>
    <property type="match status" value="1"/>
</dbReference>
<protein>
    <submittedName>
        <fullName evidence="2">Methyltransferase domain-containing protein</fullName>
    </submittedName>
</protein>
<accession>A0A285HYJ8</accession>
<evidence type="ECO:0000259" key="1">
    <source>
        <dbReference type="Pfam" id="PF08241"/>
    </source>
</evidence>
<feature type="domain" description="Methyltransferase type 11" evidence="1">
    <location>
        <begin position="1"/>
        <end position="71"/>
    </location>
</feature>
<dbReference type="Proteomes" id="UP000219573">
    <property type="component" value="Unassembled WGS sequence"/>
</dbReference>
<proteinExistence type="predicted"/>
<dbReference type="GO" id="GO:0008757">
    <property type="term" value="F:S-adenosylmethionine-dependent methyltransferase activity"/>
    <property type="evidence" value="ECO:0007669"/>
    <property type="project" value="InterPro"/>
</dbReference>
<dbReference type="CDD" id="cd02440">
    <property type="entry name" value="AdoMet_MTases"/>
    <property type="match status" value="1"/>
</dbReference>
<gene>
    <name evidence="2" type="ORF">SAMN06265827_12745</name>
</gene>
<dbReference type="InterPro" id="IPR013216">
    <property type="entry name" value="Methyltransf_11"/>
</dbReference>
<dbReference type="GO" id="GO:0032259">
    <property type="term" value="P:methylation"/>
    <property type="evidence" value="ECO:0007669"/>
    <property type="project" value="UniProtKB-KW"/>
</dbReference>
<dbReference type="AlphaFoldDB" id="A0A285HYJ8"/>
<keyword evidence="3" id="KW-1185">Reference proteome</keyword>
<dbReference type="Pfam" id="PF08241">
    <property type="entry name" value="Methyltransf_11"/>
    <property type="match status" value="1"/>
</dbReference>
<dbReference type="Gene3D" id="3.40.50.150">
    <property type="entry name" value="Vaccinia Virus protein VP39"/>
    <property type="match status" value="1"/>
</dbReference>